<evidence type="ECO:0000313" key="3">
    <source>
        <dbReference type="EMBL" id="TLX44665.1"/>
    </source>
</evidence>
<feature type="chain" id="PRO_5025470683" evidence="2">
    <location>
        <begin position="25"/>
        <end position="171"/>
    </location>
</feature>
<feature type="compositionally biased region" description="Pro residues" evidence="1">
    <location>
        <begin position="55"/>
        <end position="65"/>
    </location>
</feature>
<accession>A0A6C1KKI0</accession>
<organism evidence="3 4">
    <name type="scientific">Xanthobacter autotrophicus</name>
    <dbReference type="NCBI Taxonomy" id="280"/>
    <lineage>
        <taxon>Bacteria</taxon>
        <taxon>Pseudomonadati</taxon>
        <taxon>Pseudomonadota</taxon>
        <taxon>Alphaproteobacteria</taxon>
        <taxon>Hyphomicrobiales</taxon>
        <taxon>Xanthobacteraceae</taxon>
        <taxon>Xanthobacter</taxon>
    </lineage>
</organism>
<proteinExistence type="predicted"/>
<feature type="signal peptide" evidence="2">
    <location>
        <begin position="1"/>
        <end position="24"/>
    </location>
</feature>
<comment type="caution">
    <text evidence="3">The sequence shown here is derived from an EMBL/GenBank/DDBJ whole genome shotgun (WGS) entry which is preliminary data.</text>
</comment>
<evidence type="ECO:0000256" key="1">
    <source>
        <dbReference type="SAM" id="MobiDB-lite"/>
    </source>
</evidence>
<dbReference type="AlphaFoldDB" id="A0A6C1KKI0"/>
<dbReference type="RefSeq" id="WP_138397942.1">
    <property type="nucleotide sequence ID" value="NZ_JBAFVI010000011.1"/>
</dbReference>
<feature type="region of interest" description="Disordered" evidence="1">
    <location>
        <begin position="34"/>
        <end position="83"/>
    </location>
</feature>
<dbReference type="GeneID" id="95772320"/>
<keyword evidence="2" id="KW-0732">Signal</keyword>
<protein>
    <submittedName>
        <fullName evidence="3">Uncharacterized protein</fullName>
    </submittedName>
</protein>
<name>A0A6C1KKI0_XANAU</name>
<feature type="compositionally biased region" description="Low complexity" evidence="1">
    <location>
        <begin position="66"/>
        <end position="76"/>
    </location>
</feature>
<reference evidence="3 4" key="1">
    <citation type="submission" date="2019-05" db="EMBL/GenBank/DDBJ databases">
        <authorList>
            <person name="Zhou X."/>
        </authorList>
    </citation>
    <scope>NUCLEOTIDE SEQUENCE [LARGE SCALE GENOMIC DNA]</scope>
    <source>
        <strain evidence="3 4">DSM 432</strain>
    </source>
</reference>
<evidence type="ECO:0000313" key="4">
    <source>
        <dbReference type="Proteomes" id="UP000305131"/>
    </source>
</evidence>
<gene>
    <name evidence="3" type="ORF">FBQ73_02465</name>
</gene>
<dbReference type="Proteomes" id="UP000305131">
    <property type="component" value="Unassembled WGS sequence"/>
</dbReference>
<sequence>MRSGSSAPLVLTAALALALGASLAIDLALTTPAAAQQAADPVPPRPAGPGQAAPLPAPVPVPVQPAPSAAASEQAVKQAEAEAPEDAERALACKAHALERLQARSPSISDISLDMDGLTIAKADLSVGSTRVTGVLMGEAYIQRDRSDKAHRFLCLVGEDDKVLMTFLTER</sequence>
<evidence type="ECO:0000256" key="2">
    <source>
        <dbReference type="SAM" id="SignalP"/>
    </source>
</evidence>
<dbReference type="EMBL" id="VAUP01000005">
    <property type="protein sequence ID" value="TLX44665.1"/>
    <property type="molecule type" value="Genomic_DNA"/>
</dbReference>
<dbReference type="OrthoDB" id="8019816at2"/>